<dbReference type="InterPro" id="IPR023803">
    <property type="entry name" value="Ribosomal_bS16_dom_sf"/>
</dbReference>
<accession>A0A1G1WV31</accession>
<sequence length="84" mass="9580">MVKIRLQRIGSKHKAKYRVVVAEKTNKRSGKTLDTVGFYDPTTDPAVLDLKSEILEKWIKNGAKPTIPVSHLIRRYERFGKLSG</sequence>
<dbReference type="Pfam" id="PF00886">
    <property type="entry name" value="Ribosomal_S16"/>
    <property type="match status" value="1"/>
</dbReference>
<dbReference type="NCBIfam" id="TIGR00002">
    <property type="entry name" value="S16"/>
    <property type="match status" value="1"/>
</dbReference>
<dbReference type="SUPFAM" id="SSF54565">
    <property type="entry name" value="Ribosomal protein S16"/>
    <property type="match status" value="1"/>
</dbReference>
<dbReference type="AlphaFoldDB" id="A0A1G1WV31"/>
<dbReference type="Proteomes" id="UP000179279">
    <property type="component" value="Unassembled WGS sequence"/>
</dbReference>
<comment type="caution">
    <text evidence="4">The sequence shown here is derived from an EMBL/GenBank/DDBJ whole genome shotgun (WGS) entry which is preliminary data.</text>
</comment>
<evidence type="ECO:0000256" key="3">
    <source>
        <dbReference type="HAMAP-Rule" id="MF_00385"/>
    </source>
</evidence>
<evidence type="ECO:0000256" key="1">
    <source>
        <dbReference type="ARBA" id="ARBA00022980"/>
    </source>
</evidence>
<dbReference type="GO" id="GO:0015935">
    <property type="term" value="C:small ribosomal subunit"/>
    <property type="evidence" value="ECO:0007669"/>
    <property type="project" value="TreeGrafter"/>
</dbReference>
<gene>
    <name evidence="3" type="primary">rpsP</name>
    <name evidence="4" type="ORF">A3A57_01730</name>
</gene>
<organism evidence="4 5">
    <name type="scientific">Candidatus Woykebacteria bacterium RIFCSPLOWO2_01_FULL_41_12</name>
    <dbReference type="NCBI Taxonomy" id="1802604"/>
    <lineage>
        <taxon>Bacteria</taxon>
        <taxon>Candidatus Woykeibacteriota</taxon>
    </lineage>
</organism>
<reference evidence="4 5" key="1">
    <citation type="journal article" date="2016" name="Nat. Commun.">
        <title>Thousands of microbial genomes shed light on interconnected biogeochemical processes in an aquifer system.</title>
        <authorList>
            <person name="Anantharaman K."/>
            <person name="Brown C.T."/>
            <person name="Hug L.A."/>
            <person name="Sharon I."/>
            <person name="Castelle C.J."/>
            <person name="Probst A.J."/>
            <person name="Thomas B.C."/>
            <person name="Singh A."/>
            <person name="Wilkins M.J."/>
            <person name="Karaoz U."/>
            <person name="Brodie E.L."/>
            <person name="Williams K.H."/>
            <person name="Hubbard S.S."/>
            <person name="Banfield J.F."/>
        </authorList>
    </citation>
    <scope>NUCLEOTIDE SEQUENCE [LARGE SCALE GENOMIC DNA]</scope>
</reference>
<evidence type="ECO:0000313" key="4">
    <source>
        <dbReference type="EMBL" id="OGY31575.1"/>
    </source>
</evidence>
<keyword evidence="1 3" id="KW-0689">Ribosomal protein</keyword>
<dbReference type="Gene3D" id="3.30.1320.10">
    <property type="match status" value="1"/>
</dbReference>
<name>A0A1G1WV31_9BACT</name>
<comment type="similarity">
    <text evidence="3">Belongs to the bacterial ribosomal protein bS16 family.</text>
</comment>
<dbReference type="InterPro" id="IPR000307">
    <property type="entry name" value="Ribosomal_bS16"/>
</dbReference>
<dbReference type="PANTHER" id="PTHR12919">
    <property type="entry name" value="30S RIBOSOMAL PROTEIN S16"/>
    <property type="match status" value="1"/>
</dbReference>
<keyword evidence="2 3" id="KW-0687">Ribonucleoprotein</keyword>
<dbReference type="EMBL" id="MHDA01000030">
    <property type="protein sequence ID" value="OGY31575.1"/>
    <property type="molecule type" value="Genomic_DNA"/>
</dbReference>
<dbReference type="GO" id="GO:0003735">
    <property type="term" value="F:structural constituent of ribosome"/>
    <property type="evidence" value="ECO:0007669"/>
    <property type="project" value="InterPro"/>
</dbReference>
<dbReference type="HAMAP" id="MF_00385">
    <property type="entry name" value="Ribosomal_bS16"/>
    <property type="match status" value="1"/>
</dbReference>
<evidence type="ECO:0000256" key="2">
    <source>
        <dbReference type="ARBA" id="ARBA00023274"/>
    </source>
</evidence>
<dbReference type="GO" id="GO:0005737">
    <property type="term" value="C:cytoplasm"/>
    <property type="evidence" value="ECO:0007669"/>
    <property type="project" value="UniProtKB-ARBA"/>
</dbReference>
<dbReference type="GO" id="GO:0006412">
    <property type="term" value="P:translation"/>
    <property type="evidence" value="ECO:0007669"/>
    <property type="project" value="UniProtKB-UniRule"/>
</dbReference>
<protein>
    <recommendedName>
        <fullName evidence="3">Small ribosomal subunit protein bS16</fullName>
    </recommendedName>
</protein>
<dbReference type="PANTHER" id="PTHR12919:SF20">
    <property type="entry name" value="SMALL RIBOSOMAL SUBUNIT PROTEIN BS16M"/>
    <property type="match status" value="1"/>
</dbReference>
<evidence type="ECO:0000313" key="5">
    <source>
        <dbReference type="Proteomes" id="UP000179279"/>
    </source>
</evidence>
<proteinExistence type="inferred from homology"/>